<name>X6MCS9_RETFI</name>
<sequence length="273" mass="31365">QFEKKKNIYTYIFLYSTQTPKKFKVILDYIFLTTNQEEVWVSLQIYVCASTSKKNSTKVSFLKEVHYMYIYFCNNNENFKELPEELQKLAKIHNDPRVSKSIGAMDSTLLRSKSFRARDNRGPLARRGSHISSQSSDDETVSVDSEAGYIYVPGVKMNDEETKQLLKQLTDKRKELSRCKAELRKVTTDLKSIKTSHDNQIKRLTTQIEKLEKSNKEALALKNDVAKQIKSMSSLRNSLSAGDANGEDAATQRATAKIRRDMIKLQKELDKSK</sequence>
<feature type="non-terminal residue" evidence="3">
    <location>
        <position position="273"/>
    </location>
</feature>
<protein>
    <recommendedName>
        <fullName evidence="5">Viral A-type inclusion protein</fullName>
    </recommendedName>
</protein>
<keyword evidence="4" id="KW-1185">Reference proteome</keyword>
<proteinExistence type="predicted"/>
<dbReference type="AlphaFoldDB" id="X6MCS9"/>
<comment type="caution">
    <text evidence="3">The sequence shown here is derived from an EMBL/GenBank/DDBJ whole genome shotgun (WGS) entry which is preliminary data.</text>
</comment>
<evidence type="ECO:0000313" key="3">
    <source>
        <dbReference type="EMBL" id="ETO11451.1"/>
    </source>
</evidence>
<feature type="non-terminal residue" evidence="3">
    <location>
        <position position="1"/>
    </location>
</feature>
<dbReference type="EMBL" id="ASPP01022454">
    <property type="protein sequence ID" value="ETO11451.1"/>
    <property type="molecule type" value="Genomic_DNA"/>
</dbReference>
<evidence type="ECO:0000256" key="2">
    <source>
        <dbReference type="SAM" id="MobiDB-lite"/>
    </source>
</evidence>
<evidence type="ECO:0000256" key="1">
    <source>
        <dbReference type="SAM" id="Coils"/>
    </source>
</evidence>
<keyword evidence="1" id="KW-0175">Coiled coil</keyword>
<gene>
    <name evidence="3" type="ORF">RFI_25925</name>
</gene>
<reference evidence="3 4" key="1">
    <citation type="journal article" date="2013" name="Curr. Biol.">
        <title>The Genome of the Foraminiferan Reticulomyxa filosa.</title>
        <authorList>
            <person name="Glockner G."/>
            <person name="Hulsmann N."/>
            <person name="Schleicher M."/>
            <person name="Noegel A.A."/>
            <person name="Eichinger L."/>
            <person name="Gallinger C."/>
            <person name="Pawlowski J."/>
            <person name="Sierra R."/>
            <person name="Euteneuer U."/>
            <person name="Pillet L."/>
            <person name="Moustafa A."/>
            <person name="Platzer M."/>
            <person name="Groth M."/>
            <person name="Szafranski K."/>
            <person name="Schliwa M."/>
        </authorList>
    </citation>
    <scope>NUCLEOTIDE SEQUENCE [LARGE SCALE GENOMIC DNA]</scope>
</reference>
<dbReference type="Proteomes" id="UP000023152">
    <property type="component" value="Unassembled WGS sequence"/>
</dbReference>
<accession>X6MCS9</accession>
<evidence type="ECO:0000313" key="4">
    <source>
        <dbReference type="Proteomes" id="UP000023152"/>
    </source>
</evidence>
<evidence type="ECO:0008006" key="5">
    <source>
        <dbReference type="Google" id="ProtNLM"/>
    </source>
</evidence>
<feature type="region of interest" description="Disordered" evidence="2">
    <location>
        <begin position="120"/>
        <end position="142"/>
    </location>
</feature>
<feature type="coiled-coil region" evidence="1">
    <location>
        <begin position="166"/>
        <end position="228"/>
    </location>
</feature>
<organism evidence="3 4">
    <name type="scientific">Reticulomyxa filosa</name>
    <dbReference type="NCBI Taxonomy" id="46433"/>
    <lineage>
        <taxon>Eukaryota</taxon>
        <taxon>Sar</taxon>
        <taxon>Rhizaria</taxon>
        <taxon>Retaria</taxon>
        <taxon>Foraminifera</taxon>
        <taxon>Monothalamids</taxon>
        <taxon>Reticulomyxidae</taxon>
        <taxon>Reticulomyxa</taxon>
    </lineage>
</organism>